<dbReference type="Pfam" id="PF07910">
    <property type="entry name" value="Peptidase_C78"/>
    <property type="match status" value="1"/>
</dbReference>
<comment type="similarity">
    <text evidence="1">Belongs to the peptidase C78 family.</text>
</comment>
<dbReference type="PANTHER" id="PTHR48153:SF3">
    <property type="entry name" value="INACTIVE UFM1-SPECIFIC PROTEASE 1"/>
    <property type="match status" value="1"/>
</dbReference>
<dbReference type="GO" id="GO:0071567">
    <property type="term" value="F:deUFMylase activity"/>
    <property type="evidence" value="ECO:0007669"/>
    <property type="project" value="UniProtKB-ARBA"/>
</dbReference>
<dbReference type="Gene3D" id="3.90.70.130">
    <property type="match status" value="1"/>
</dbReference>
<evidence type="ECO:0000313" key="5">
    <source>
        <dbReference type="Proteomes" id="UP000507470"/>
    </source>
</evidence>
<dbReference type="SUPFAM" id="SSF54001">
    <property type="entry name" value="Cysteine proteinases"/>
    <property type="match status" value="1"/>
</dbReference>
<name>A0A6J8B4G8_MYTCO</name>
<dbReference type="PANTHER" id="PTHR48153">
    <property type="entry name" value="UFM1-SPECIFIC PROTEASE 2"/>
    <property type="match status" value="1"/>
</dbReference>
<evidence type="ECO:0000256" key="2">
    <source>
        <dbReference type="ARBA" id="ARBA00022801"/>
    </source>
</evidence>
<protein>
    <submittedName>
        <fullName evidence="4">UFSP1</fullName>
    </submittedName>
</protein>
<reference evidence="4 5" key="1">
    <citation type="submission" date="2020-06" db="EMBL/GenBank/DDBJ databases">
        <authorList>
            <person name="Li R."/>
            <person name="Bekaert M."/>
        </authorList>
    </citation>
    <scope>NUCLEOTIDE SEQUENCE [LARGE SCALE GENOMIC DNA]</scope>
    <source>
        <strain evidence="5">wild</strain>
    </source>
</reference>
<dbReference type="OrthoDB" id="417506at2759"/>
<dbReference type="InterPro" id="IPR012462">
    <property type="entry name" value="UFSP1/2_DUB_cat"/>
</dbReference>
<organism evidence="4 5">
    <name type="scientific">Mytilus coruscus</name>
    <name type="common">Sea mussel</name>
    <dbReference type="NCBI Taxonomy" id="42192"/>
    <lineage>
        <taxon>Eukaryota</taxon>
        <taxon>Metazoa</taxon>
        <taxon>Spiralia</taxon>
        <taxon>Lophotrochozoa</taxon>
        <taxon>Mollusca</taxon>
        <taxon>Bivalvia</taxon>
        <taxon>Autobranchia</taxon>
        <taxon>Pteriomorphia</taxon>
        <taxon>Mytilida</taxon>
        <taxon>Mytiloidea</taxon>
        <taxon>Mytilidae</taxon>
        <taxon>Mytilinae</taxon>
        <taxon>Mytilus</taxon>
    </lineage>
</organism>
<keyword evidence="5" id="KW-1185">Reference proteome</keyword>
<sequence length="255" mass="29553">MLHRNIHLSVNPPGSHYVTVNEDYLYYHYGCDDIQDQYKIYLLDLKFKVFHRNIHLSVNPPGSHYVTVKEDYLYYHYGCDEIQDQGWGCGYRTLQTLCSWVKFQQKATRDVPTIREIQKALVEMGDKPKNFDDSREWIGSFEVSICIDFFFNVPCKIVHIRSGIELEDHLTALESHFNIFGSPVMMGGDTDNSSKCILGVCFKPKSLLVLDPHCYDKNPTVDQVISGRLITWRTLDTFLESSFYNLCLPQLKSNS</sequence>
<dbReference type="AlphaFoldDB" id="A0A6J8B4G8"/>
<dbReference type="InterPro" id="IPR038765">
    <property type="entry name" value="Papain-like_cys_pep_sf"/>
</dbReference>
<accession>A0A6J8B4G8</accession>
<dbReference type="EMBL" id="CACVKT020002442">
    <property type="protein sequence ID" value="CAC5377974.1"/>
    <property type="molecule type" value="Genomic_DNA"/>
</dbReference>
<dbReference type="Proteomes" id="UP000507470">
    <property type="component" value="Unassembled WGS sequence"/>
</dbReference>
<evidence type="ECO:0000259" key="3">
    <source>
        <dbReference type="Pfam" id="PF07910"/>
    </source>
</evidence>
<evidence type="ECO:0000256" key="1">
    <source>
        <dbReference type="ARBA" id="ARBA00008552"/>
    </source>
</evidence>
<gene>
    <name evidence="4" type="ORF">MCOR_14225</name>
</gene>
<evidence type="ECO:0000313" key="4">
    <source>
        <dbReference type="EMBL" id="CAC5377974.1"/>
    </source>
</evidence>
<feature type="domain" description="UFSP1/2/DUB catalytic" evidence="3">
    <location>
        <begin position="67"/>
        <end position="247"/>
    </location>
</feature>
<proteinExistence type="inferred from homology"/>
<keyword evidence="2" id="KW-0378">Hydrolase</keyword>